<dbReference type="GO" id="GO:0020037">
    <property type="term" value="F:heme binding"/>
    <property type="evidence" value="ECO:0007669"/>
    <property type="project" value="InterPro"/>
</dbReference>
<evidence type="ECO:0000256" key="6">
    <source>
        <dbReference type="ARBA" id="ARBA00023004"/>
    </source>
</evidence>
<comment type="similarity">
    <text evidence="7">Belongs to the DyP-type peroxidase family.</text>
</comment>
<evidence type="ECO:0000256" key="2">
    <source>
        <dbReference type="ARBA" id="ARBA00022559"/>
    </source>
</evidence>
<evidence type="ECO:0000313" key="10">
    <source>
        <dbReference type="Proteomes" id="UP001385951"/>
    </source>
</evidence>
<dbReference type="InterPro" id="IPR006314">
    <property type="entry name" value="Dyp_peroxidase"/>
</dbReference>
<keyword evidence="6" id="KW-0408">Iron</keyword>
<gene>
    <name evidence="9" type="ORF">QCA50_007555</name>
</gene>
<dbReference type="EMBL" id="JASBNA010000009">
    <property type="protein sequence ID" value="KAK7688866.1"/>
    <property type="molecule type" value="Genomic_DNA"/>
</dbReference>
<evidence type="ECO:0000256" key="4">
    <source>
        <dbReference type="ARBA" id="ARBA00022723"/>
    </source>
</evidence>
<protein>
    <recommendedName>
        <fullName evidence="8">DyP dimeric alpha+beta barrel domain-containing protein</fullName>
    </recommendedName>
</protein>
<keyword evidence="10" id="KW-1185">Reference proteome</keyword>
<feature type="domain" description="DyP dimeric alpha+beta barrel" evidence="8">
    <location>
        <begin position="13"/>
        <end position="183"/>
    </location>
</feature>
<dbReference type="GO" id="GO:0004601">
    <property type="term" value="F:peroxidase activity"/>
    <property type="evidence" value="ECO:0007669"/>
    <property type="project" value="UniProtKB-KW"/>
</dbReference>
<reference evidence="9 10" key="1">
    <citation type="submission" date="2022-09" db="EMBL/GenBank/DDBJ databases">
        <authorList>
            <person name="Palmer J.M."/>
        </authorList>
    </citation>
    <scope>NUCLEOTIDE SEQUENCE [LARGE SCALE GENOMIC DNA]</scope>
    <source>
        <strain evidence="9 10">DSM 7382</strain>
    </source>
</reference>
<keyword evidence="5" id="KW-0560">Oxidoreductase</keyword>
<evidence type="ECO:0000256" key="1">
    <source>
        <dbReference type="ARBA" id="ARBA00001970"/>
    </source>
</evidence>
<dbReference type="InterPro" id="IPR011008">
    <property type="entry name" value="Dimeric_a/b-barrel"/>
</dbReference>
<evidence type="ECO:0000256" key="3">
    <source>
        <dbReference type="ARBA" id="ARBA00022617"/>
    </source>
</evidence>
<dbReference type="SUPFAM" id="SSF54909">
    <property type="entry name" value="Dimeric alpha+beta barrel"/>
    <property type="match status" value="1"/>
</dbReference>
<keyword evidence="3" id="KW-0349">Heme</keyword>
<sequence length="194" mass="21071">MSVVDTPPLDLDDIQGDILTGFPKRLETLVFFTINDNVDAFRVQLSQVVPFITTTTQATDTRKDIAEHKANALAEGRDPKTIPAVGVAIAFSQFGITKLGIKDSIQDSSFETGQRNIAEDLGDKVDPNWLPAFKNEVHGVLVVAGDSEATIESTLGDIQRILGTGTDHATIKEVHRVTGNVRPPPQKGHEHFGF</sequence>
<keyword evidence="2" id="KW-0575">Peroxidase</keyword>
<accession>A0AAW0G670</accession>
<dbReference type="AlphaFoldDB" id="A0AAW0G670"/>
<evidence type="ECO:0000256" key="5">
    <source>
        <dbReference type="ARBA" id="ARBA00023002"/>
    </source>
</evidence>
<dbReference type="PANTHER" id="PTHR30521">
    <property type="entry name" value="DEFERROCHELATASE/PEROXIDASE"/>
    <property type="match status" value="1"/>
</dbReference>
<evidence type="ECO:0000313" key="9">
    <source>
        <dbReference type="EMBL" id="KAK7688866.1"/>
    </source>
</evidence>
<proteinExistence type="inferred from homology"/>
<dbReference type="Pfam" id="PF21105">
    <property type="entry name" value="DyP_N"/>
    <property type="match status" value="1"/>
</dbReference>
<dbReference type="InterPro" id="IPR049509">
    <property type="entry name" value="DyP_N"/>
</dbReference>
<organism evidence="9 10">
    <name type="scientific">Cerrena zonata</name>
    <dbReference type="NCBI Taxonomy" id="2478898"/>
    <lineage>
        <taxon>Eukaryota</taxon>
        <taxon>Fungi</taxon>
        <taxon>Dikarya</taxon>
        <taxon>Basidiomycota</taxon>
        <taxon>Agaricomycotina</taxon>
        <taxon>Agaricomycetes</taxon>
        <taxon>Polyporales</taxon>
        <taxon>Cerrenaceae</taxon>
        <taxon>Cerrena</taxon>
    </lineage>
</organism>
<dbReference type="GO" id="GO:0046872">
    <property type="term" value="F:metal ion binding"/>
    <property type="evidence" value="ECO:0007669"/>
    <property type="project" value="UniProtKB-KW"/>
</dbReference>
<evidence type="ECO:0000259" key="8">
    <source>
        <dbReference type="Pfam" id="PF21105"/>
    </source>
</evidence>
<dbReference type="PROSITE" id="PS51404">
    <property type="entry name" value="DYP_PEROXIDASE"/>
    <property type="match status" value="1"/>
</dbReference>
<comment type="caution">
    <text evidence="9">The sequence shown here is derived from an EMBL/GenBank/DDBJ whole genome shotgun (WGS) entry which is preliminary data.</text>
</comment>
<dbReference type="GO" id="GO:0005829">
    <property type="term" value="C:cytosol"/>
    <property type="evidence" value="ECO:0007669"/>
    <property type="project" value="TreeGrafter"/>
</dbReference>
<dbReference type="PANTHER" id="PTHR30521:SF4">
    <property type="entry name" value="DEFERROCHELATASE"/>
    <property type="match status" value="1"/>
</dbReference>
<dbReference type="Proteomes" id="UP001385951">
    <property type="component" value="Unassembled WGS sequence"/>
</dbReference>
<comment type="cofactor">
    <cofactor evidence="1">
        <name>heme b</name>
        <dbReference type="ChEBI" id="CHEBI:60344"/>
    </cofactor>
</comment>
<keyword evidence="4" id="KW-0479">Metal-binding</keyword>
<name>A0AAW0G670_9APHY</name>
<evidence type="ECO:0000256" key="7">
    <source>
        <dbReference type="ARBA" id="ARBA00025737"/>
    </source>
</evidence>